<proteinExistence type="inferred from homology"/>
<dbReference type="InterPro" id="IPR011032">
    <property type="entry name" value="GroES-like_sf"/>
</dbReference>
<dbReference type="RefSeq" id="XP_070895615.1">
    <property type="nucleotide sequence ID" value="XM_071041231.1"/>
</dbReference>
<sequence length="412" mass="44121">MTLVPGEMRALVLTPSTRTASVLTIPTPTPGPGEVLIRIHAVAINPVDQIYFAEPIAAQEKRVLGVDFAGEIVGLHANLQNVEDRRAKLGERIAGFVQGANSVNDRPGAFAQYVAAPYDLLWSIPSTLSYEEACTVSMCALTSAQALFPRFGLPGPFYEPENVSLPGIGSESSDSDAGAINVLINGSASSLGFYAAQLVHVAASTSGRKFRLIGTARPSKHAFLSAPPYNYDLLIDYRDETWPEKVREATGDVGVHYALDTISERDTVAKVHSTLNPKGKYHVFRGQDGGQFETKNLAIQPLYGTVWEGLGHTVDYGGGLVFPAPPSARAFAVKFFAWLGSGVDEGEVVLRPNPVRRMPGGLERIVPDAFSLLSGMVSERSGAAAKGEGQEGRGVEEHMRPISGEKLVYSLV</sequence>
<accession>A0ABR4JUG5</accession>
<dbReference type="Gene3D" id="3.40.50.720">
    <property type="entry name" value="NAD(P)-binding Rossmann-like Domain"/>
    <property type="match status" value="1"/>
</dbReference>
<evidence type="ECO:0000313" key="4">
    <source>
        <dbReference type="EMBL" id="KAL2843437.1"/>
    </source>
</evidence>
<dbReference type="Proteomes" id="UP001610444">
    <property type="component" value="Unassembled WGS sequence"/>
</dbReference>
<comment type="caution">
    <text evidence="4">The sequence shown here is derived from an EMBL/GenBank/DDBJ whole genome shotgun (WGS) entry which is preliminary data.</text>
</comment>
<dbReference type="CDD" id="cd08249">
    <property type="entry name" value="enoyl_reductase_like"/>
    <property type="match status" value="1"/>
</dbReference>
<dbReference type="SMART" id="SM00829">
    <property type="entry name" value="PKS_ER"/>
    <property type="match status" value="1"/>
</dbReference>
<protein>
    <submittedName>
        <fullName evidence="4">Chaperonin 10-like protein</fullName>
    </submittedName>
</protein>
<name>A0ABR4JUG5_9EURO</name>
<feature type="domain" description="Enoyl reductase (ER)" evidence="3">
    <location>
        <begin position="6"/>
        <end position="350"/>
    </location>
</feature>
<reference evidence="4 5" key="1">
    <citation type="submission" date="2024-07" db="EMBL/GenBank/DDBJ databases">
        <title>Section-level genome sequencing and comparative genomics of Aspergillus sections Usti and Cavernicolus.</title>
        <authorList>
            <consortium name="Lawrence Berkeley National Laboratory"/>
            <person name="Nybo J.L."/>
            <person name="Vesth T.C."/>
            <person name="Theobald S."/>
            <person name="Frisvad J.C."/>
            <person name="Larsen T.O."/>
            <person name="Kjaerboelling I."/>
            <person name="Rothschild-Mancinelli K."/>
            <person name="Lyhne E.K."/>
            <person name="Kogle M.E."/>
            <person name="Barry K."/>
            <person name="Clum A."/>
            <person name="Na H."/>
            <person name="Ledsgaard L."/>
            <person name="Lin J."/>
            <person name="Lipzen A."/>
            <person name="Kuo A."/>
            <person name="Riley R."/>
            <person name="Mondo S."/>
            <person name="LaButti K."/>
            <person name="Haridas S."/>
            <person name="Pangalinan J."/>
            <person name="Salamov A.A."/>
            <person name="Simmons B.A."/>
            <person name="Magnuson J.K."/>
            <person name="Chen J."/>
            <person name="Drula E."/>
            <person name="Henrissat B."/>
            <person name="Wiebenga A."/>
            <person name="Lubbers R.J."/>
            <person name="Gomes A.C."/>
            <person name="Macurrencykelacurrency M.R."/>
            <person name="Stajich J."/>
            <person name="Grigoriev I.V."/>
            <person name="Mortensen U.H."/>
            <person name="De vries R.P."/>
            <person name="Baker S.E."/>
            <person name="Andersen M.R."/>
        </authorList>
    </citation>
    <scope>NUCLEOTIDE SEQUENCE [LARGE SCALE GENOMIC DNA]</scope>
    <source>
        <strain evidence="4 5">CBS 756.74</strain>
    </source>
</reference>
<dbReference type="SUPFAM" id="SSF50129">
    <property type="entry name" value="GroES-like"/>
    <property type="match status" value="1"/>
</dbReference>
<dbReference type="Gene3D" id="3.90.180.10">
    <property type="entry name" value="Medium-chain alcohol dehydrogenases, catalytic domain"/>
    <property type="match status" value="1"/>
</dbReference>
<keyword evidence="2" id="KW-0560">Oxidoreductase</keyword>
<dbReference type="PANTHER" id="PTHR45348:SF7">
    <property type="entry name" value="ZINC BINDING OXIDOREDUCTASE, PUTATIVE-RELATED"/>
    <property type="match status" value="1"/>
</dbReference>
<dbReference type="Pfam" id="PF08240">
    <property type="entry name" value="ADH_N"/>
    <property type="match status" value="1"/>
</dbReference>
<dbReference type="EMBL" id="JBFXLR010000046">
    <property type="protein sequence ID" value="KAL2843437.1"/>
    <property type="molecule type" value="Genomic_DNA"/>
</dbReference>
<keyword evidence="5" id="KW-1185">Reference proteome</keyword>
<dbReference type="PANTHER" id="PTHR45348">
    <property type="entry name" value="HYPOTHETICAL OXIDOREDUCTASE (EUROFUNG)"/>
    <property type="match status" value="1"/>
</dbReference>
<dbReference type="InterPro" id="IPR020843">
    <property type="entry name" value="ER"/>
</dbReference>
<dbReference type="SUPFAM" id="SSF51735">
    <property type="entry name" value="NAD(P)-binding Rossmann-fold domains"/>
    <property type="match status" value="1"/>
</dbReference>
<organism evidence="4 5">
    <name type="scientific">Aspergillus pseudodeflectus</name>
    <dbReference type="NCBI Taxonomy" id="176178"/>
    <lineage>
        <taxon>Eukaryota</taxon>
        <taxon>Fungi</taxon>
        <taxon>Dikarya</taxon>
        <taxon>Ascomycota</taxon>
        <taxon>Pezizomycotina</taxon>
        <taxon>Eurotiomycetes</taxon>
        <taxon>Eurotiomycetidae</taxon>
        <taxon>Eurotiales</taxon>
        <taxon>Aspergillaceae</taxon>
        <taxon>Aspergillus</taxon>
        <taxon>Aspergillus subgen. Nidulantes</taxon>
    </lineage>
</organism>
<dbReference type="InterPro" id="IPR013154">
    <property type="entry name" value="ADH-like_N"/>
</dbReference>
<gene>
    <name evidence="4" type="ORF">BJX68DRAFT_243978</name>
</gene>
<evidence type="ECO:0000256" key="2">
    <source>
        <dbReference type="ARBA" id="ARBA00023002"/>
    </source>
</evidence>
<evidence type="ECO:0000259" key="3">
    <source>
        <dbReference type="SMART" id="SM00829"/>
    </source>
</evidence>
<evidence type="ECO:0000313" key="5">
    <source>
        <dbReference type="Proteomes" id="UP001610444"/>
    </source>
</evidence>
<comment type="similarity">
    <text evidence="1">Belongs to the zinc-containing alcohol dehydrogenase family.</text>
</comment>
<dbReference type="InterPro" id="IPR036291">
    <property type="entry name" value="NAD(P)-bd_dom_sf"/>
</dbReference>
<evidence type="ECO:0000256" key="1">
    <source>
        <dbReference type="ARBA" id="ARBA00008072"/>
    </source>
</evidence>
<dbReference type="GeneID" id="98156395"/>
<dbReference type="InterPro" id="IPR047122">
    <property type="entry name" value="Trans-enoyl_RdTase-like"/>
</dbReference>